<accession>R0KXX8</accession>
<gene>
    <name evidence="1" type="ORF">NBO_10g0057</name>
</gene>
<evidence type="ECO:0000313" key="1">
    <source>
        <dbReference type="EMBL" id="EOB15067.1"/>
    </source>
</evidence>
<keyword evidence="2" id="KW-1185">Reference proteome</keyword>
<proteinExistence type="predicted"/>
<protein>
    <submittedName>
        <fullName evidence="1">Uncharacterized protein</fullName>
    </submittedName>
</protein>
<name>R0KXX8_NOSB1</name>
<evidence type="ECO:0000313" key="2">
    <source>
        <dbReference type="Proteomes" id="UP000016927"/>
    </source>
</evidence>
<dbReference type="VEuPathDB" id="MicrosporidiaDB:NBO_10g0057"/>
<sequence>MTSKQSLSNMDHDSDDFEDDSFSNVMSILFNPLKLIRFFRHVLNVLSQFHDMLRDRPHD</sequence>
<reference evidence="1 2" key="1">
    <citation type="journal article" date="2013" name="BMC Genomics">
        <title>Comparative genomics of parasitic silkworm microsporidia reveal an association between genome expansion and host adaptation.</title>
        <authorList>
            <person name="Pan G."/>
            <person name="Xu J."/>
            <person name="Li T."/>
            <person name="Xia Q."/>
            <person name="Liu S.L."/>
            <person name="Zhang G."/>
            <person name="Li S."/>
            <person name="Li C."/>
            <person name="Liu H."/>
            <person name="Yang L."/>
            <person name="Liu T."/>
            <person name="Zhang X."/>
            <person name="Wu Z."/>
            <person name="Fan W."/>
            <person name="Dang X."/>
            <person name="Xiang H."/>
            <person name="Tao M."/>
            <person name="Li Y."/>
            <person name="Hu J."/>
            <person name="Li Z."/>
            <person name="Lin L."/>
            <person name="Luo J."/>
            <person name="Geng L."/>
            <person name="Wang L."/>
            <person name="Long M."/>
            <person name="Wan Y."/>
            <person name="He N."/>
            <person name="Zhang Z."/>
            <person name="Lu C."/>
            <person name="Keeling P.J."/>
            <person name="Wang J."/>
            <person name="Xiang Z."/>
            <person name="Zhou Z."/>
        </authorList>
    </citation>
    <scope>NUCLEOTIDE SEQUENCE [LARGE SCALE GENOMIC DNA]</scope>
    <source>
        <strain evidence="2">CQ1 / CVCC 102059</strain>
    </source>
</reference>
<dbReference type="Proteomes" id="UP000016927">
    <property type="component" value="Unassembled WGS sequence"/>
</dbReference>
<dbReference type="HOGENOM" id="CLU_2961383_0_0_1"/>
<dbReference type="EMBL" id="KB908918">
    <property type="protein sequence ID" value="EOB15067.1"/>
    <property type="molecule type" value="Genomic_DNA"/>
</dbReference>
<dbReference type="AlphaFoldDB" id="R0KXX8"/>
<organism evidence="1 2">
    <name type="scientific">Nosema bombycis (strain CQ1 / CVCC 102059)</name>
    <name type="common">Microsporidian parasite</name>
    <name type="synonym">Pebrine of silkworm</name>
    <dbReference type="NCBI Taxonomy" id="578461"/>
    <lineage>
        <taxon>Eukaryota</taxon>
        <taxon>Fungi</taxon>
        <taxon>Fungi incertae sedis</taxon>
        <taxon>Microsporidia</taxon>
        <taxon>Nosematidae</taxon>
        <taxon>Nosema</taxon>
    </lineage>
</organism>